<keyword evidence="1" id="KW-0732">Signal</keyword>
<evidence type="ECO:0000256" key="1">
    <source>
        <dbReference type="SAM" id="SignalP"/>
    </source>
</evidence>
<protein>
    <recommendedName>
        <fullName evidence="4">Outer membrane protein beta-barrel domain-containing protein</fullName>
    </recommendedName>
</protein>
<gene>
    <name evidence="2" type="ORF">SAMN05421740_11322</name>
</gene>
<name>A0A1H7U0J9_9SPHI</name>
<keyword evidence="3" id="KW-1185">Reference proteome</keyword>
<evidence type="ECO:0008006" key="4">
    <source>
        <dbReference type="Google" id="ProtNLM"/>
    </source>
</evidence>
<reference evidence="3" key="1">
    <citation type="submission" date="2016-10" db="EMBL/GenBank/DDBJ databases">
        <authorList>
            <person name="Varghese N."/>
            <person name="Submissions S."/>
        </authorList>
    </citation>
    <scope>NUCLEOTIDE SEQUENCE [LARGE SCALE GENOMIC DNA]</scope>
    <source>
        <strain evidence="3">Jip14</strain>
    </source>
</reference>
<evidence type="ECO:0000313" key="2">
    <source>
        <dbReference type="EMBL" id="SEL90463.1"/>
    </source>
</evidence>
<proteinExistence type="predicted"/>
<dbReference type="AlphaFoldDB" id="A0A1H7U0J9"/>
<evidence type="ECO:0000313" key="3">
    <source>
        <dbReference type="Proteomes" id="UP000198916"/>
    </source>
</evidence>
<dbReference type="RefSeq" id="WP_090609036.1">
    <property type="nucleotide sequence ID" value="NZ_FNZR01000013.1"/>
</dbReference>
<dbReference type="Proteomes" id="UP000198916">
    <property type="component" value="Unassembled WGS sequence"/>
</dbReference>
<dbReference type="STRING" id="332977.SAMN05421740_11322"/>
<accession>A0A1H7U0J9</accession>
<feature type="chain" id="PRO_5011668761" description="Outer membrane protein beta-barrel domain-containing protein" evidence="1">
    <location>
        <begin position="22"/>
        <end position="256"/>
    </location>
</feature>
<dbReference type="OrthoDB" id="789284at2"/>
<dbReference type="EMBL" id="FNZR01000013">
    <property type="protein sequence ID" value="SEL90463.1"/>
    <property type="molecule type" value="Genomic_DNA"/>
</dbReference>
<feature type="signal peptide" evidence="1">
    <location>
        <begin position="1"/>
        <end position="21"/>
    </location>
</feature>
<organism evidence="2 3">
    <name type="scientific">Parapedobacter koreensis</name>
    <dbReference type="NCBI Taxonomy" id="332977"/>
    <lineage>
        <taxon>Bacteria</taxon>
        <taxon>Pseudomonadati</taxon>
        <taxon>Bacteroidota</taxon>
        <taxon>Sphingobacteriia</taxon>
        <taxon>Sphingobacteriales</taxon>
        <taxon>Sphingobacteriaceae</taxon>
        <taxon>Parapedobacter</taxon>
    </lineage>
</organism>
<sequence length="256" mass="28440">MKIIKCCIAAYLVFALGQAYAQQASVAGQGYYDESDFGKFYLRIGINLPQGHLKNKFDPAIPVYENMGKNGGMQASTGFNFELGRYFFFHEDPIHDLFKVGLDATFLSLGYNAFEWPALPSSSGSGKYDLTTIAVKFGPVVSFNVFEDVYADVFAKFAPTVVSSFEAPDFYIEDGSGNYTEFSFYSDNPILFGWKGDFGVNLRYKKGTLTLGYESGSFNTKSYYYVSDGAGTEDGGIFEQKMPMGIFQVRLGVQFQ</sequence>